<dbReference type="CDD" id="cd09627">
    <property type="entry name" value="DOMON_murB_like"/>
    <property type="match status" value="1"/>
</dbReference>
<gene>
    <name evidence="1" type="ORF">IFJ75_06235</name>
</gene>
<reference evidence="1" key="1">
    <citation type="submission" date="2020-09" db="EMBL/GenBank/DDBJ databases">
        <title>Brevundimonas sp. LVF2 isolated from a puddle in Goettingen, Germany.</title>
        <authorList>
            <person name="Friedrich I."/>
            <person name="Klassen A."/>
            <person name="Hannes N."/>
            <person name="Schneider D."/>
            <person name="Hertel R."/>
            <person name="Daniel R."/>
        </authorList>
    </citation>
    <scope>NUCLEOTIDE SEQUENCE</scope>
    <source>
        <strain evidence="1">LVF2</strain>
    </source>
</reference>
<organism evidence="1 2">
    <name type="scientific">Brevundimonas goettingensis</name>
    <dbReference type="NCBI Taxonomy" id="2774190"/>
    <lineage>
        <taxon>Bacteria</taxon>
        <taxon>Pseudomonadati</taxon>
        <taxon>Pseudomonadota</taxon>
        <taxon>Alphaproteobacteria</taxon>
        <taxon>Caulobacterales</taxon>
        <taxon>Caulobacteraceae</taxon>
        <taxon>Brevundimonas</taxon>
    </lineage>
</organism>
<dbReference type="AlphaFoldDB" id="A0A975GWB9"/>
<protein>
    <submittedName>
        <fullName evidence="1">DOMON-like domain-containing protein</fullName>
    </submittedName>
</protein>
<proteinExistence type="predicted"/>
<dbReference type="EMBL" id="CP062222">
    <property type="protein sequence ID" value="QTC92471.1"/>
    <property type="molecule type" value="Genomic_DNA"/>
</dbReference>
<dbReference type="RefSeq" id="WP_207931751.1">
    <property type="nucleotide sequence ID" value="NZ_CP062222.1"/>
</dbReference>
<accession>A0A975GWB9</accession>
<sequence>MVLERTLLPHPGTTAAGLGNINVEVDWEGRSYVYVTFRASGFAGGVFLPAGKAPERRDELWMRTCCEVFARRRLDDYVEFNLSPSGDWAAYAFSGYRAGMRNFSVSAPDIRVIPKDDGFELTAMIPWSDWPHIEAIGLSAVIEGTDGSKTYWALTHPSDMPDFHHADSFALISPALEHP</sequence>
<keyword evidence="2" id="KW-1185">Reference proteome</keyword>
<name>A0A975GWB9_9CAUL</name>
<evidence type="ECO:0000313" key="2">
    <source>
        <dbReference type="Proteomes" id="UP000663918"/>
    </source>
</evidence>
<dbReference type="KEGG" id="bgoe:IFJ75_06235"/>
<dbReference type="Proteomes" id="UP000663918">
    <property type="component" value="Chromosome"/>
</dbReference>
<evidence type="ECO:0000313" key="1">
    <source>
        <dbReference type="EMBL" id="QTC92471.1"/>
    </source>
</evidence>
<dbReference type="Gene3D" id="2.60.40.1190">
    <property type="match status" value="1"/>
</dbReference>